<evidence type="ECO:0000313" key="2">
    <source>
        <dbReference type="EMBL" id="UQW81628.1"/>
    </source>
</evidence>
<protein>
    <submittedName>
        <fullName evidence="1">Diaminopimelate epimerase</fullName>
    </submittedName>
    <submittedName>
        <fullName evidence="2">Histidine racemase CntK</fullName>
    </submittedName>
</protein>
<reference evidence="1" key="1">
    <citation type="journal article" date="2017" name="Appl. Environ. Microbiol.">
        <title>Staphylococcus edaphicus sp. nov., isolated in Antarctica, harbours mecC gene and genomic islands with suspected role in adaptation to extreme environment.</title>
        <authorList>
            <person name="Pantucek R."/>
            <person name="Sedlacek I."/>
            <person name="Indrakova A."/>
            <person name="Vrbovska V."/>
            <person name="Maslanova I."/>
            <person name="Kovarovic V."/>
            <person name="Svec P."/>
            <person name="Kralova S."/>
            <person name="Kristofova L."/>
            <person name="Keklakova J."/>
            <person name="Petras P."/>
            <person name="Doskar J."/>
        </authorList>
    </citation>
    <scope>NUCLEOTIDE SEQUENCE</scope>
    <source>
        <strain evidence="1">CCM 8730</strain>
    </source>
</reference>
<accession>A0A2C6WM02</accession>
<dbReference type="EMBL" id="MRZN01000005">
    <property type="protein sequence ID" value="PHK50130.1"/>
    <property type="molecule type" value="Genomic_DNA"/>
</dbReference>
<evidence type="ECO:0000313" key="4">
    <source>
        <dbReference type="Proteomes" id="UP001056588"/>
    </source>
</evidence>
<dbReference type="Pfam" id="PF26317">
    <property type="entry name" value="CntK_N"/>
    <property type="match status" value="1"/>
</dbReference>
<dbReference type="Proteomes" id="UP001056588">
    <property type="component" value="Chromosome"/>
</dbReference>
<dbReference type="InterPro" id="IPR058945">
    <property type="entry name" value="CntK"/>
</dbReference>
<evidence type="ECO:0000313" key="3">
    <source>
        <dbReference type="Proteomes" id="UP000223828"/>
    </source>
</evidence>
<organism evidence="1 3">
    <name type="scientific">Staphylococcus edaphicus</name>
    <dbReference type="NCBI Taxonomy" id="1955013"/>
    <lineage>
        <taxon>Bacteria</taxon>
        <taxon>Bacillati</taxon>
        <taxon>Bacillota</taxon>
        <taxon>Bacilli</taxon>
        <taxon>Bacillales</taxon>
        <taxon>Staphylococcaceae</taxon>
        <taxon>Staphylococcus</taxon>
    </lineage>
</organism>
<dbReference type="Proteomes" id="UP000223828">
    <property type="component" value="Unassembled WGS sequence"/>
</dbReference>
<evidence type="ECO:0000313" key="1">
    <source>
        <dbReference type="EMBL" id="PHK50130.1"/>
    </source>
</evidence>
<name>A0A2C6WM02_9STAP</name>
<dbReference type="NCBIfam" id="NF033599">
    <property type="entry name" value="His_racem_CntK"/>
    <property type="match status" value="1"/>
</dbReference>
<proteinExistence type="predicted"/>
<dbReference type="AlphaFoldDB" id="A0A2C6WM02"/>
<sequence length="284" mass="32162">MTSKRIQFSKYNPSGNMTVLVHSKHDKASYVSIANQIMQTSHICCEQVGFIESDQSDAQQHFHLVMSGNEFCGNAAISFMHYLNEQRRISTTGKRHESNLTQFQMQISGRSDLVECNIHHDGYYEVMMPQPETIVQRQLTLDNQSFFATAVRYESYVHYVIHIETQDISNELQQSLEHFVRSTQWNNVFKTIGIMLFDRGAQFLTPLIYLPEVQSCIWEHSCGSGAASIGIVENDQKGNDIESLTVYQPGGHMIVTSKLEDKATYNTTIKGKVATIATGTAYIE</sequence>
<dbReference type="InterPro" id="IPR058944">
    <property type="entry name" value="CntK-like"/>
</dbReference>
<dbReference type="RefSeq" id="WP_099089888.1">
    <property type="nucleotide sequence ID" value="NZ_CP093217.1"/>
</dbReference>
<dbReference type="EMBL" id="CP093217">
    <property type="protein sequence ID" value="UQW81628.1"/>
    <property type="molecule type" value="Genomic_DNA"/>
</dbReference>
<reference evidence="3" key="2">
    <citation type="submission" date="2017-10" db="EMBL/GenBank/DDBJ databases">
        <title>Staphylococcus edaphicus sp. nov., isolated in Antarctica, harbouring mecC gene and genomic islands essential in adaptation to extreme environment.</title>
        <authorList>
            <person name="Pantucek R."/>
            <person name="Sedlacek I."/>
            <person name="Indrakova A."/>
            <person name="Vrbovska V."/>
            <person name="Maslanova I."/>
            <person name="Kovarovic V."/>
            <person name="Svec P."/>
            <person name="Kralova S."/>
            <person name="Kristofova L."/>
            <person name="Keklakova J."/>
            <person name="Petras P."/>
            <person name="Doskar J."/>
        </authorList>
    </citation>
    <scope>NUCLEOTIDE SEQUENCE [LARGE SCALE GENOMIC DNA]</scope>
    <source>
        <strain evidence="3">CCM 5085</strain>
    </source>
</reference>
<dbReference type="SUPFAM" id="SSF54506">
    <property type="entry name" value="Diaminopimelate epimerase-like"/>
    <property type="match status" value="1"/>
</dbReference>
<reference evidence="2" key="4">
    <citation type="submission" date="2022-03" db="EMBL/GenBank/DDBJ databases">
        <title>Complete Genome Sequence of Staphylococcus edaphicus strain CCM 8731.</title>
        <authorList>
            <person name="Rimmer C.O."/>
            <person name="Thomas J.C."/>
        </authorList>
    </citation>
    <scope>NUCLEOTIDE SEQUENCE</scope>
    <source>
        <strain evidence="2">CCM 8731</strain>
    </source>
</reference>
<reference evidence="1" key="3">
    <citation type="submission" date="2017-10" db="EMBL/GenBank/DDBJ databases">
        <authorList>
            <person name="Vrbovska V."/>
            <person name="Kovarovic V."/>
            <person name="Indrakova A."/>
        </authorList>
    </citation>
    <scope>NUCLEOTIDE SEQUENCE</scope>
    <source>
        <strain evidence="1">CCM 8730</strain>
    </source>
</reference>
<dbReference type="Gene3D" id="3.10.310.10">
    <property type="entry name" value="Diaminopimelate Epimerase, Chain A, domain 1"/>
    <property type="match status" value="2"/>
</dbReference>
<gene>
    <name evidence="2" type="primary">cntK</name>
    <name evidence="1" type="ORF">BTJ66_05120</name>
    <name evidence="2" type="ORF">MNY58_00455</name>
</gene>
<dbReference type="OrthoDB" id="9813391at2"/>
<keyword evidence="4" id="KW-1185">Reference proteome</keyword>